<evidence type="ECO:0000256" key="1">
    <source>
        <dbReference type="ARBA" id="ARBA00005964"/>
    </source>
</evidence>
<gene>
    <name evidence="7" type="ORF">ODALV1_LOCUS18002</name>
</gene>
<dbReference type="PROSITE" id="PS00122">
    <property type="entry name" value="CARBOXYLESTERASE_B_1"/>
    <property type="match status" value="1"/>
</dbReference>
<evidence type="ECO:0000259" key="6">
    <source>
        <dbReference type="Pfam" id="PF00135"/>
    </source>
</evidence>
<keyword evidence="3 5" id="KW-0378">Hydrolase</keyword>
<protein>
    <recommendedName>
        <fullName evidence="5">Carboxylic ester hydrolase</fullName>
        <ecNumber evidence="5">3.1.1.-</ecNumber>
    </recommendedName>
</protein>
<organism evidence="7 8">
    <name type="scientific">Orchesella dallaii</name>
    <dbReference type="NCBI Taxonomy" id="48710"/>
    <lineage>
        <taxon>Eukaryota</taxon>
        <taxon>Metazoa</taxon>
        <taxon>Ecdysozoa</taxon>
        <taxon>Arthropoda</taxon>
        <taxon>Hexapoda</taxon>
        <taxon>Collembola</taxon>
        <taxon>Entomobryomorpha</taxon>
        <taxon>Entomobryoidea</taxon>
        <taxon>Orchesellidae</taxon>
        <taxon>Orchesellinae</taxon>
        <taxon>Orchesella</taxon>
    </lineage>
</organism>
<feature type="chain" id="PRO_5044998930" description="Carboxylic ester hydrolase" evidence="5">
    <location>
        <begin position="22"/>
        <end position="523"/>
    </location>
</feature>
<keyword evidence="4" id="KW-0325">Glycoprotein</keyword>
<keyword evidence="2" id="KW-0719">Serine esterase</keyword>
<dbReference type="InterPro" id="IPR002018">
    <property type="entry name" value="CarbesteraseB"/>
</dbReference>
<evidence type="ECO:0000313" key="7">
    <source>
        <dbReference type="EMBL" id="CAL8118150.1"/>
    </source>
</evidence>
<dbReference type="Gene3D" id="3.40.50.1820">
    <property type="entry name" value="alpha/beta hydrolase"/>
    <property type="match status" value="1"/>
</dbReference>
<keyword evidence="5" id="KW-0732">Signal</keyword>
<dbReference type="EMBL" id="CAXLJM020000057">
    <property type="protein sequence ID" value="CAL8118150.1"/>
    <property type="molecule type" value="Genomic_DNA"/>
</dbReference>
<dbReference type="InterPro" id="IPR019819">
    <property type="entry name" value="Carboxylesterase_B_CS"/>
</dbReference>
<reference evidence="7 8" key="1">
    <citation type="submission" date="2024-08" db="EMBL/GenBank/DDBJ databases">
        <authorList>
            <person name="Cucini C."/>
            <person name="Frati F."/>
        </authorList>
    </citation>
    <scope>NUCLEOTIDE SEQUENCE [LARGE SCALE GENOMIC DNA]</scope>
</reference>
<dbReference type="PANTHER" id="PTHR43142:SF1">
    <property type="entry name" value="CARBOXYLIC ESTER HYDROLASE"/>
    <property type="match status" value="1"/>
</dbReference>
<dbReference type="Proteomes" id="UP001642540">
    <property type="component" value="Unassembled WGS sequence"/>
</dbReference>
<dbReference type="InterPro" id="IPR029058">
    <property type="entry name" value="AB_hydrolase_fold"/>
</dbReference>
<dbReference type="PROSITE" id="PS00941">
    <property type="entry name" value="CARBOXYLESTERASE_B_2"/>
    <property type="match status" value="1"/>
</dbReference>
<comment type="caution">
    <text evidence="7">The sequence shown here is derived from an EMBL/GenBank/DDBJ whole genome shotgun (WGS) entry which is preliminary data.</text>
</comment>
<evidence type="ECO:0000256" key="5">
    <source>
        <dbReference type="RuleBase" id="RU361235"/>
    </source>
</evidence>
<dbReference type="Pfam" id="PF00135">
    <property type="entry name" value="COesterase"/>
    <property type="match status" value="1"/>
</dbReference>
<evidence type="ECO:0000313" key="8">
    <source>
        <dbReference type="Proteomes" id="UP001642540"/>
    </source>
</evidence>
<evidence type="ECO:0000256" key="2">
    <source>
        <dbReference type="ARBA" id="ARBA00022487"/>
    </source>
</evidence>
<dbReference type="EC" id="3.1.1.-" evidence="5"/>
<sequence>MASSNINVIKFILIILSVVHCEKFDGSSATTWAQSQDPSSTTTQNRVVSVTQGLVEGMTLISRLGKEYYGFKAIKYARVRQRFESPEKPDSWEGVFHANETASPCFQFNIVTKRYVGVEDCLTLDIYTPKLDGSLPVAFWIHPGGFQVGSGTAFEGKYFADASAVLVTINYRLGAFGFLNTEDGQVLGNMGLKDQVKALEWVKENIKNFGGDPSKVMIFGDSAGGASVQYHMLSPRSTGLFSTAYSQSGSALNPWAFQRNPRKNALLLAENAECGKTYAQIVIPDVECLRLKTTREIGEAQFKFRTLPYEFDVLSMVFVPSVEIPTAKAFLSDSPYKIISSNNVKNKVPWLISAAKEEGLFWTTPYLDNTSLVQKLNNEWVKVAPKIFSYDDVLSESEKVAKSKIIKKFYLNDKEINSTTRREVSDIYADRFFLNGILESIILHQQKPSAESPIYIGVLTYPGIYSVIQYFFNVTKFYGTTHSDINQYLFNRTFGSPELKAGTLEGNFSANLIQLLVSFAKNG</sequence>
<keyword evidence="8" id="KW-1185">Reference proteome</keyword>
<evidence type="ECO:0000256" key="3">
    <source>
        <dbReference type="ARBA" id="ARBA00022801"/>
    </source>
</evidence>
<dbReference type="InterPro" id="IPR019826">
    <property type="entry name" value="Carboxylesterase_B_AS"/>
</dbReference>
<dbReference type="SUPFAM" id="SSF53474">
    <property type="entry name" value="alpha/beta-Hydrolases"/>
    <property type="match status" value="1"/>
</dbReference>
<name>A0ABP1R703_9HEXA</name>
<evidence type="ECO:0000256" key="4">
    <source>
        <dbReference type="ARBA" id="ARBA00023180"/>
    </source>
</evidence>
<comment type="similarity">
    <text evidence="1 5">Belongs to the type-B carboxylesterase/lipase family.</text>
</comment>
<feature type="signal peptide" evidence="5">
    <location>
        <begin position="1"/>
        <end position="21"/>
    </location>
</feature>
<feature type="domain" description="Carboxylesterase type B" evidence="6">
    <location>
        <begin position="45"/>
        <end position="523"/>
    </location>
</feature>
<dbReference type="PANTHER" id="PTHR43142">
    <property type="entry name" value="CARBOXYLIC ESTER HYDROLASE"/>
    <property type="match status" value="1"/>
</dbReference>
<proteinExistence type="inferred from homology"/>
<accession>A0ABP1R703</accession>